<feature type="compositionally biased region" description="Polar residues" evidence="1">
    <location>
        <begin position="29"/>
        <end position="40"/>
    </location>
</feature>
<feature type="region of interest" description="Disordered" evidence="1">
    <location>
        <begin position="29"/>
        <end position="94"/>
    </location>
</feature>
<gene>
    <name evidence="2" type="primary">OSJNBa0042E19.25</name>
</gene>
<reference evidence="3" key="1">
    <citation type="journal article" date="2005" name="Nature">
        <title>The map-based sequence of the rice genome.</title>
        <authorList>
            <consortium name="International rice genome sequencing project (IRGSP)"/>
            <person name="Matsumoto T."/>
            <person name="Wu J."/>
            <person name="Kanamori H."/>
            <person name="Katayose Y."/>
            <person name="Fujisawa M."/>
            <person name="Namiki N."/>
            <person name="Mizuno H."/>
            <person name="Yamamoto K."/>
            <person name="Antonio B.A."/>
            <person name="Baba T."/>
            <person name="Sakata K."/>
            <person name="Nagamura Y."/>
            <person name="Aoki H."/>
            <person name="Arikawa K."/>
            <person name="Arita K."/>
            <person name="Bito T."/>
            <person name="Chiden Y."/>
            <person name="Fujitsuka N."/>
            <person name="Fukunaka R."/>
            <person name="Hamada M."/>
            <person name="Harada C."/>
            <person name="Hayashi A."/>
            <person name="Hijishita S."/>
            <person name="Honda M."/>
            <person name="Hosokawa S."/>
            <person name="Ichikawa Y."/>
            <person name="Idonuma A."/>
            <person name="Iijima M."/>
            <person name="Ikeda M."/>
            <person name="Ikeno M."/>
            <person name="Ito K."/>
            <person name="Ito S."/>
            <person name="Ito T."/>
            <person name="Ito Y."/>
            <person name="Ito Y."/>
            <person name="Iwabuchi A."/>
            <person name="Kamiya K."/>
            <person name="Karasawa W."/>
            <person name="Kurita K."/>
            <person name="Katagiri S."/>
            <person name="Kikuta A."/>
            <person name="Kobayashi H."/>
            <person name="Kobayashi N."/>
            <person name="Machita K."/>
            <person name="Maehara T."/>
            <person name="Masukawa M."/>
            <person name="Mizubayashi T."/>
            <person name="Mukai Y."/>
            <person name="Nagasaki H."/>
            <person name="Nagata Y."/>
            <person name="Naito S."/>
            <person name="Nakashima M."/>
            <person name="Nakama Y."/>
            <person name="Nakamichi Y."/>
            <person name="Nakamura M."/>
            <person name="Meguro A."/>
            <person name="Negishi M."/>
            <person name="Ohta I."/>
            <person name="Ohta T."/>
            <person name="Okamoto M."/>
            <person name="Ono N."/>
            <person name="Saji S."/>
            <person name="Sakaguchi M."/>
            <person name="Sakai K."/>
            <person name="Shibata M."/>
            <person name="Shimokawa T."/>
            <person name="Song J."/>
            <person name="Takazaki Y."/>
            <person name="Terasawa K."/>
            <person name="Tsugane M."/>
            <person name="Tsuji K."/>
            <person name="Ueda S."/>
            <person name="Waki K."/>
            <person name="Yamagata H."/>
            <person name="Yamamoto M."/>
            <person name="Yamamoto S."/>
            <person name="Yamane H."/>
            <person name="Yoshiki S."/>
            <person name="Yoshihara R."/>
            <person name="Yukawa K."/>
            <person name="Zhong H."/>
            <person name="Yano M."/>
            <person name="Yuan Q."/>
            <person name="Ouyang S."/>
            <person name="Liu J."/>
            <person name="Jones K.M."/>
            <person name="Gansberger K."/>
            <person name="Moffat K."/>
            <person name="Hill J."/>
            <person name="Bera J."/>
            <person name="Fadrosh D."/>
            <person name="Jin S."/>
            <person name="Johri S."/>
            <person name="Kim M."/>
            <person name="Overton L."/>
            <person name="Reardon M."/>
            <person name="Tsitrin T."/>
            <person name="Vuong H."/>
            <person name="Weaver B."/>
            <person name="Ciecko A."/>
            <person name="Tallon L."/>
            <person name="Jackson J."/>
            <person name="Pai G."/>
            <person name="Aken S.V."/>
            <person name="Utterback T."/>
            <person name="Reidmuller S."/>
            <person name="Feldblyum T."/>
            <person name="Hsiao J."/>
            <person name="Zismann V."/>
            <person name="Iobst S."/>
            <person name="de Vazeille A.R."/>
            <person name="Buell C.R."/>
            <person name="Ying K."/>
            <person name="Li Y."/>
            <person name="Lu T."/>
            <person name="Huang Y."/>
            <person name="Zhao Q."/>
            <person name="Feng Q."/>
            <person name="Zhang L."/>
            <person name="Zhu J."/>
            <person name="Weng Q."/>
            <person name="Mu J."/>
            <person name="Lu Y."/>
            <person name="Fan D."/>
            <person name="Liu Y."/>
            <person name="Guan J."/>
            <person name="Zhang Y."/>
            <person name="Yu S."/>
            <person name="Liu X."/>
            <person name="Zhang Y."/>
            <person name="Hong G."/>
            <person name="Han B."/>
            <person name="Choisne N."/>
            <person name="Demange N."/>
            <person name="Orjeda G."/>
            <person name="Samain S."/>
            <person name="Cattolico L."/>
            <person name="Pelletier E."/>
            <person name="Couloux A."/>
            <person name="Segurens B."/>
            <person name="Wincker P."/>
            <person name="D'Hont A."/>
            <person name="Scarpelli C."/>
            <person name="Weissenbach J."/>
            <person name="Salanoubat M."/>
            <person name="Quetier F."/>
            <person name="Yu Y."/>
            <person name="Kim H.R."/>
            <person name="Rambo T."/>
            <person name="Currie J."/>
            <person name="Collura K."/>
            <person name="Luo M."/>
            <person name="Yang T."/>
            <person name="Ammiraju J.S.S."/>
            <person name="Engler F."/>
            <person name="Soderlund C."/>
            <person name="Wing R.A."/>
            <person name="Palmer L.E."/>
            <person name="de la Bastide M."/>
            <person name="Spiegel L."/>
            <person name="Nascimento L."/>
            <person name="Zutavern T."/>
            <person name="O'Shaughnessy A."/>
            <person name="Dike S."/>
            <person name="Dedhia N."/>
            <person name="Preston R."/>
            <person name="Balija V."/>
            <person name="McCombie W.R."/>
            <person name="Chow T."/>
            <person name="Chen H."/>
            <person name="Chung M."/>
            <person name="Chen C."/>
            <person name="Shaw J."/>
            <person name="Wu H."/>
            <person name="Hsiao K."/>
            <person name="Chao Y."/>
            <person name="Chu M."/>
            <person name="Cheng C."/>
            <person name="Hour A."/>
            <person name="Lee P."/>
            <person name="Lin S."/>
            <person name="Lin Y."/>
            <person name="Liou J."/>
            <person name="Liu S."/>
            <person name="Hsing Y."/>
            <person name="Raghuvanshi S."/>
            <person name="Mohanty A."/>
            <person name="Bharti A.K."/>
            <person name="Gaur A."/>
            <person name="Gupta V."/>
            <person name="Kumar D."/>
            <person name="Ravi V."/>
            <person name="Vij S."/>
            <person name="Kapur A."/>
            <person name="Khurana P."/>
            <person name="Khurana P."/>
            <person name="Khurana J.P."/>
            <person name="Tyagi A.K."/>
            <person name="Gaikwad K."/>
            <person name="Singh A."/>
            <person name="Dalal V."/>
            <person name="Srivastava S."/>
            <person name="Dixit A."/>
            <person name="Pal A.K."/>
            <person name="Ghazi I.A."/>
            <person name="Yadav M."/>
            <person name="Pandit A."/>
            <person name="Bhargava A."/>
            <person name="Sureshbabu K."/>
            <person name="Batra K."/>
            <person name="Sharma T.R."/>
            <person name="Mohapatra T."/>
            <person name="Singh N.K."/>
            <person name="Messing J."/>
            <person name="Nelson A.B."/>
            <person name="Fuks G."/>
            <person name="Kavchok S."/>
            <person name="Keizer G."/>
            <person name="Linton E."/>
            <person name="Llaca V."/>
            <person name="Song R."/>
            <person name="Tanyolac B."/>
            <person name="Young S."/>
            <person name="Ho-Il K."/>
            <person name="Hahn J.H."/>
            <person name="Sangsakoo G."/>
            <person name="Vanavichit A."/>
            <person name="de Mattos Luiz.A.T."/>
            <person name="Zimmer P.D."/>
            <person name="Malone G."/>
            <person name="Dellagostin O."/>
            <person name="de Oliveira A.C."/>
            <person name="Bevan M."/>
            <person name="Bancroft I."/>
            <person name="Minx P."/>
            <person name="Cordum H."/>
            <person name="Wilson R."/>
            <person name="Cheng Z."/>
            <person name="Jin W."/>
            <person name="Jiang J."/>
            <person name="Leong S.A."/>
            <person name="Iwama H."/>
            <person name="Gojobori T."/>
            <person name="Itoh T."/>
            <person name="Niimura Y."/>
            <person name="Fujii Y."/>
            <person name="Habara T."/>
            <person name="Sakai H."/>
            <person name="Sato Y."/>
            <person name="Wilson G."/>
            <person name="Kumar K."/>
            <person name="McCouch S."/>
            <person name="Juretic N."/>
            <person name="Hoen D."/>
            <person name="Wright S."/>
            <person name="Bruskiewich R."/>
            <person name="Bureau T."/>
            <person name="Miyao A."/>
            <person name="Hirochika H."/>
            <person name="Nishikawa T."/>
            <person name="Kadowaki K."/>
            <person name="Sugiura M."/>
            <person name="Burr B."/>
            <person name="Sasaki T."/>
        </authorList>
    </citation>
    <scope>NUCLEOTIDE SEQUENCE [LARGE SCALE GENOMIC DNA]</scope>
    <source>
        <strain evidence="3">cv. Nipponbare</strain>
    </source>
</reference>
<evidence type="ECO:0000313" key="2">
    <source>
        <dbReference type="EMBL" id="AAM93730.1"/>
    </source>
</evidence>
<protein>
    <submittedName>
        <fullName evidence="2">Uncharacterized protein</fullName>
    </submittedName>
</protein>
<evidence type="ECO:0000313" key="3">
    <source>
        <dbReference type="Proteomes" id="UP000000763"/>
    </source>
</evidence>
<feature type="compositionally biased region" description="Basic residues" evidence="1">
    <location>
        <begin position="66"/>
        <end position="79"/>
    </location>
</feature>
<feature type="region of interest" description="Disordered" evidence="1">
    <location>
        <begin position="140"/>
        <end position="162"/>
    </location>
</feature>
<organism evidence="2 3">
    <name type="scientific">Oryza sativa subsp. japonica</name>
    <name type="common">Rice</name>
    <dbReference type="NCBI Taxonomy" id="39947"/>
    <lineage>
        <taxon>Eukaryota</taxon>
        <taxon>Viridiplantae</taxon>
        <taxon>Streptophyta</taxon>
        <taxon>Embryophyta</taxon>
        <taxon>Tracheophyta</taxon>
        <taxon>Spermatophyta</taxon>
        <taxon>Magnoliopsida</taxon>
        <taxon>Liliopsida</taxon>
        <taxon>Poales</taxon>
        <taxon>Poaceae</taxon>
        <taxon>BOP clade</taxon>
        <taxon>Oryzoideae</taxon>
        <taxon>Oryzeae</taxon>
        <taxon>Oryzinae</taxon>
        <taxon>Oryza</taxon>
        <taxon>Oryza sativa</taxon>
    </lineage>
</organism>
<dbReference type="Proteomes" id="UP000000763">
    <property type="component" value="Chromosome 10"/>
</dbReference>
<dbReference type="AlphaFoldDB" id="Q8LNR1"/>
<name>Q8LNR1_ORYSJ</name>
<sequence>MTGCRKKVSNPGWSLETPEMHCHHNCTTQAGSFPTSSQPAAQRAARELAGVPPLPASDEGDGGGTRVHRPLLRGRRRRRESSTTSSAARKRWRGDDDRSMVPLLSRLAAVGKEAGDAAPRRRIENAEAVSRRRIRRRCRGGWGRSDAATDRGGQGGVSTTIPATVPWRLGTRRLCPRSCLHGAGAEDGDELGGTEAWDGDELGEPEREMTTSSAASLAPRIWQAASPLLALSSLAIAVTRPALCHYFLFFGFSPSSSALGSVAGELQAHSDVGMVAGVVTGGEDPDKGNPVETFLEDDGGFRLGRAGGMAGRR</sequence>
<proteinExistence type="predicted"/>
<feature type="compositionally biased region" description="Acidic residues" evidence="1">
    <location>
        <begin position="186"/>
        <end position="203"/>
    </location>
</feature>
<accession>Q8LNR1</accession>
<evidence type="ECO:0000256" key="1">
    <source>
        <dbReference type="SAM" id="MobiDB-lite"/>
    </source>
</evidence>
<dbReference type="EMBL" id="AC068951">
    <property type="protein sequence ID" value="AAM93730.1"/>
    <property type="molecule type" value="Genomic_DNA"/>
</dbReference>
<feature type="region of interest" description="Disordered" evidence="1">
    <location>
        <begin position="185"/>
        <end position="214"/>
    </location>
</feature>
<reference evidence="3" key="2">
    <citation type="journal article" date="2008" name="Nucleic Acids Res.">
        <title>The rice annotation project database (RAP-DB): 2008 update.</title>
        <authorList>
            <consortium name="The rice annotation project (RAP)"/>
        </authorList>
    </citation>
    <scope>GENOME REANNOTATION</scope>
    <source>
        <strain evidence="3">cv. Nipponbare</strain>
    </source>
</reference>